<feature type="domain" description="SCP" evidence="2">
    <location>
        <begin position="259"/>
        <end position="376"/>
    </location>
</feature>
<dbReference type="EMBL" id="JBETVU010000013">
    <property type="protein sequence ID" value="MES5150910.1"/>
    <property type="molecule type" value="Genomic_DNA"/>
</dbReference>
<dbReference type="Pfam" id="PF03217">
    <property type="entry name" value="SlpA"/>
    <property type="match status" value="1"/>
</dbReference>
<proteinExistence type="predicted"/>
<dbReference type="SUPFAM" id="SSF55797">
    <property type="entry name" value="PR-1-like"/>
    <property type="match status" value="1"/>
</dbReference>
<feature type="domain" description="S-layer protein C-terminal" evidence="3">
    <location>
        <begin position="39"/>
        <end position="95"/>
    </location>
</feature>
<dbReference type="InterPro" id="IPR024968">
    <property type="entry name" value="SlpA_C_lactobacillus"/>
</dbReference>
<evidence type="ECO:0000256" key="1">
    <source>
        <dbReference type="SAM" id="MobiDB-lite"/>
    </source>
</evidence>
<accession>A0ABV2BCE0</accession>
<dbReference type="Pfam" id="PF00188">
    <property type="entry name" value="CAP"/>
    <property type="match status" value="1"/>
</dbReference>
<dbReference type="Gene3D" id="3.40.33.10">
    <property type="entry name" value="CAP"/>
    <property type="match status" value="1"/>
</dbReference>
<keyword evidence="5" id="KW-1185">Reference proteome</keyword>
<organism evidence="4 5">
    <name type="scientific">Lactobacillus crispatus</name>
    <dbReference type="NCBI Taxonomy" id="47770"/>
    <lineage>
        <taxon>Bacteria</taxon>
        <taxon>Bacillati</taxon>
        <taxon>Bacillota</taxon>
        <taxon>Bacilli</taxon>
        <taxon>Lactobacillales</taxon>
        <taxon>Lactobacillaceae</taxon>
        <taxon>Lactobacillus</taxon>
    </lineage>
</organism>
<comment type="caution">
    <text evidence="4">The sequence shown here is derived from an EMBL/GenBank/DDBJ whole genome shotgun (WGS) entry which is preliminary data.</text>
</comment>
<dbReference type="Proteomes" id="UP001434419">
    <property type="component" value="Unassembled WGS sequence"/>
</dbReference>
<dbReference type="InterPro" id="IPR014044">
    <property type="entry name" value="CAP_dom"/>
</dbReference>
<name>A0ABV2BCE0_9LACO</name>
<protein>
    <submittedName>
        <fullName evidence="4">SLAP domain-containing protein</fullName>
    </submittedName>
</protein>
<evidence type="ECO:0000313" key="5">
    <source>
        <dbReference type="Proteomes" id="UP001434419"/>
    </source>
</evidence>
<evidence type="ECO:0000313" key="4">
    <source>
        <dbReference type="EMBL" id="MES5150910.1"/>
    </source>
</evidence>
<evidence type="ECO:0000259" key="3">
    <source>
        <dbReference type="Pfam" id="PF03217"/>
    </source>
</evidence>
<gene>
    <name evidence="4" type="ORF">ABVC42_13830</name>
</gene>
<evidence type="ECO:0000259" key="2">
    <source>
        <dbReference type="Pfam" id="PF00188"/>
    </source>
</evidence>
<reference evidence="4" key="1">
    <citation type="submission" date="2024-06" db="EMBL/GenBank/DDBJ databases">
        <title>Vaginal Lactobacillus fatty acid response mechanisms reveal a metabolite-targeted strategy for bacterial vaginosis treatment.</title>
        <authorList>
            <person name="Zhu M."/>
            <person name="Blainey P.C."/>
            <person name="Bloom S.M."/>
            <person name="Kwon D.S."/>
        </authorList>
    </citation>
    <scope>NUCLEOTIDE SEQUENCE</scope>
    <source>
        <strain evidence="4">194_F1_1</strain>
    </source>
</reference>
<sequence length="388" mass="43113">MKKLNAKKIIAGTIISMGLVIPLTTTSNALLSQPQTVEAATKKITLKHNAYLYNYRGRRVGRRKLYKNHTYTYYSIKRIHGQKYYRVGKNRYIKAGNVLVKRHTSKVNTPSNQEPESDSKLAINTSGMGTPKFQVAINESNADVFSASHATANGSWLGTTNLNGTYNVYAEDNGMYEIGNGQWVKIGIANVISNNSNKSTQTDQKDNENVSANTSSQSNSKVNNAESNKQSSQSNSNQSKNSKVVMTESQKEEVIRYFLQMLNSKREEEGAKPLILDSHLSQEATQRAVHDGTTLYNTGDEDHHRDENGNLLMPSDARAEVCSGIRFFGSTKQTAQMAFNGFIYNDADSNWEHKEILLSPSYTRIGLGVYFVNNQGRINIGSLVGDLN</sequence>
<feature type="region of interest" description="Disordered" evidence="1">
    <location>
        <begin position="197"/>
        <end position="247"/>
    </location>
</feature>
<dbReference type="InterPro" id="IPR035940">
    <property type="entry name" value="CAP_sf"/>
</dbReference>
<feature type="region of interest" description="Disordered" evidence="1">
    <location>
        <begin position="105"/>
        <end position="125"/>
    </location>
</feature>
<feature type="compositionally biased region" description="Low complexity" evidence="1">
    <location>
        <begin position="227"/>
        <end position="243"/>
    </location>
</feature>
<dbReference type="RefSeq" id="WP_133476411.1">
    <property type="nucleotide sequence ID" value="NZ_JBETVU010000013.1"/>
</dbReference>
<feature type="compositionally biased region" description="Polar residues" evidence="1">
    <location>
        <begin position="209"/>
        <end position="226"/>
    </location>
</feature>